<gene>
    <name evidence="1" type="ORF">Tcan_00653</name>
</gene>
<protein>
    <submittedName>
        <fullName evidence="1">Uncharacterized protein</fullName>
    </submittedName>
</protein>
<evidence type="ECO:0000313" key="1">
    <source>
        <dbReference type="EMBL" id="KHN80121.1"/>
    </source>
</evidence>
<reference evidence="1 2" key="1">
    <citation type="submission" date="2014-11" db="EMBL/GenBank/DDBJ databases">
        <title>Genetic blueprint of the zoonotic pathogen Toxocara canis.</title>
        <authorList>
            <person name="Zhu X.-Q."/>
            <person name="Korhonen P.K."/>
            <person name="Cai H."/>
            <person name="Young N.D."/>
            <person name="Nejsum P."/>
            <person name="von Samson-Himmelstjerna G."/>
            <person name="Boag P.R."/>
            <person name="Tan P."/>
            <person name="Li Q."/>
            <person name="Min J."/>
            <person name="Yang Y."/>
            <person name="Wang X."/>
            <person name="Fang X."/>
            <person name="Hall R.S."/>
            <person name="Hofmann A."/>
            <person name="Sternberg P.W."/>
            <person name="Jex A.R."/>
            <person name="Gasser R.B."/>
        </authorList>
    </citation>
    <scope>NUCLEOTIDE SEQUENCE [LARGE SCALE GENOMIC DNA]</scope>
    <source>
        <strain evidence="1">PN_DK_2014</strain>
    </source>
</reference>
<evidence type="ECO:0000313" key="2">
    <source>
        <dbReference type="Proteomes" id="UP000031036"/>
    </source>
</evidence>
<dbReference type="Proteomes" id="UP000031036">
    <property type="component" value="Unassembled WGS sequence"/>
</dbReference>
<organism evidence="1 2">
    <name type="scientific">Toxocara canis</name>
    <name type="common">Canine roundworm</name>
    <dbReference type="NCBI Taxonomy" id="6265"/>
    <lineage>
        <taxon>Eukaryota</taxon>
        <taxon>Metazoa</taxon>
        <taxon>Ecdysozoa</taxon>
        <taxon>Nematoda</taxon>
        <taxon>Chromadorea</taxon>
        <taxon>Rhabditida</taxon>
        <taxon>Spirurina</taxon>
        <taxon>Ascaridomorpha</taxon>
        <taxon>Ascaridoidea</taxon>
        <taxon>Toxocaridae</taxon>
        <taxon>Toxocara</taxon>
    </lineage>
</organism>
<dbReference type="AlphaFoldDB" id="A0A0B2V9J9"/>
<accession>A0A0B2V9J9</accession>
<feature type="non-terminal residue" evidence="1">
    <location>
        <position position="125"/>
    </location>
</feature>
<name>A0A0B2V9J9_TOXCA</name>
<proteinExistence type="predicted"/>
<keyword evidence="2" id="KW-1185">Reference proteome</keyword>
<dbReference type="EMBL" id="JPKZ01001765">
    <property type="protein sequence ID" value="KHN80121.1"/>
    <property type="molecule type" value="Genomic_DNA"/>
</dbReference>
<sequence>MEAREGSGKVQRKQLQVNVFDESAKRRGFKWPISIWLKERFRYHYESPNRTNESSIKNTILWFRDETSHNDGLQQKSLSQIVVFDNAGVKSGLKTPLQFPSLHYRLYFIAVCSSLQLSIYSDSVL</sequence>
<comment type="caution">
    <text evidence="1">The sequence shown here is derived from an EMBL/GenBank/DDBJ whole genome shotgun (WGS) entry which is preliminary data.</text>
</comment>